<evidence type="ECO:0000313" key="3">
    <source>
        <dbReference type="Ensembl" id="ENSSTUP00000053761.1"/>
    </source>
</evidence>
<dbReference type="Ensembl" id="ENSSTUT00000056201.1">
    <property type="protein sequence ID" value="ENSSTUP00000053761.1"/>
    <property type="gene ID" value="ENSSTUG00000022764.1"/>
</dbReference>
<evidence type="ECO:0000256" key="2">
    <source>
        <dbReference type="SAM" id="MobiDB-lite"/>
    </source>
</evidence>
<feature type="compositionally biased region" description="Basic and acidic residues" evidence="2">
    <location>
        <begin position="1"/>
        <end position="12"/>
    </location>
</feature>
<sequence>MPSNNRPKDNKSTSEAYSPPNNETDMAEGTGNNVTLTELTRALGELRVAIAEDLKATIAELDTKIESTIRTVASQGQSIVDLEKASEFNAGRIDELEKLCTSLQDSVQRLSVKVVDLEGRSRRHNLRVVGLAEGIEAGSRPTDFFAKLLKDAMGSDVLASDPQLDRAHRALVPVPRPGQRPRPVIICCHSFKTKDLILREARMRGNLLHKGHPFRVYEDYAPDVAKHRAGYRDVMTKLYKLHLRPALLFPARLRITPPSGEKIWLSSVLDAEKFIREYTPIPRTVGTPHLPHPVTPALHSPSFSPSPRLTGPRVPRRPILCLEERLGAGSPAEESERVVRESGMERRMKMGEERERVVRESG</sequence>
<dbReference type="GeneTree" id="ENSGT00990000205322"/>
<evidence type="ECO:0008006" key="5">
    <source>
        <dbReference type="Google" id="ProtNLM"/>
    </source>
</evidence>
<reference evidence="3" key="2">
    <citation type="submission" date="2025-09" db="UniProtKB">
        <authorList>
            <consortium name="Ensembl"/>
        </authorList>
    </citation>
    <scope>IDENTIFICATION</scope>
</reference>
<feature type="region of interest" description="Disordered" evidence="2">
    <location>
        <begin position="286"/>
        <end position="362"/>
    </location>
</feature>
<keyword evidence="1" id="KW-0175">Coiled coil</keyword>
<dbReference type="Proteomes" id="UP000472277">
    <property type="component" value="Chromosome 8"/>
</dbReference>
<dbReference type="AlphaFoldDB" id="A0A674A660"/>
<evidence type="ECO:0000256" key="1">
    <source>
        <dbReference type="SAM" id="Coils"/>
    </source>
</evidence>
<keyword evidence="4" id="KW-1185">Reference proteome</keyword>
<feature type="region of interest" description="Disordered" evidence="2">
    <location>
        <begin position="1"/>
        <end position="31"/>
    </location>
</feature>
<proteinExistence type="predicted"/>
<evidence type="ECO:0000313" key="4">
    <source>
        <dbReference type="Proteomes" id="UP000472277"/>
    </source>
</evidence>
<protein>
    <recommendedName>
        <fullName evidence="5">L1 transposable element RRM domain-containing protein</fullName>
    </recommendedName>
</protein>
<accession>A0A674A660</accession>
<reference evidence="3" key="1">
    <citation type="submission" date="2025-08" db="UniProtKB">
        <authorList>
            <consortium name="Ensembl"/>
        </authorList>
    </citation>
    <scope>IDENTIFICATION</scope>
</reference>
<feature type="compositionally biased region" description="Polar residues" evidence="2">
    <location>
        <begin position="13"/>
        <end position="31"/>
    </location>
</feature>
<dbReference type="InParanoid" id="A0A674A660"/>
<dbReference type="Gene3D" id="3.30.70.1820">
    <property type="entry name" value="L1 transposable element, RRM domain"/>
    <property type="match status" value="1"/>
</dbReference>
<organism evidence="3 4">
    <name type="scientific">Salmo trutta</name>
    <name type="common">Brown trout</name>
    <dbReference type="NCBI Taxonomy" id="8032"/>
    <lineage>
        <taxon>Eukaryota</taxon>
        <taxon>Metazoa</taxon>
        <taxon>Chordata</taxon>
        <taxon>Craniata</taxon>
        <taxon>Vertebrata</taxon>
        <taxon>Euteleostomi</taxon>
        <taxon>Actinopterygii</taxon>
        <taxon>Neopterygii</taxon>
        <taxon>Teleostei</taxon>
        <taxon>Protacanthopterygii</taxon>
        <taxon>Salmoniformes</taxon>
        <taxon>Salmonidae</taxon>
        <taxon>Salmoninae</taxon>
        <taxon>Salmo</taxon>
    </lineage>
</organism>
<dbReference type="OMA" id="PVIICCH"/>
<dbReference type="InterPro" id="IPR004244">
    <property type="entry name" value="Transposase_22"/>
</dbReference>
<dbReference type="PANTHER" id="PTHR11505">
    <property type="entry name" value="L1 TRANSPOSABLE ELEMENT-RELATED"/>
    <property type="match status" value="1"/>
</dbReference>
<feature type="coiled-coil region" evidence="1">
    <location>
        <begin position="51"/>
        <end position="113"/>
    </location>
</feature>
<feature type="compositionally biased region" description="Basic and acidic residues" evidence="2">
    <location>
        <begin position="334"/>
        <end position="362"/>
    </location>
</feature>
<name>A0A674A660_SALTR</name>